<evidence type="ECO:0000313" key="1">
    <source>
        <dbReference type="EMBL" id="GBM70597.1"/>
    </source>
</evidence>
<name>A0A4Y2HYJ3_ARAVE</name>
<dbReference type="Proteomes" id="UP000499080">
    <property type="component" value="Unassembled WGS sequence"/>
</dbReference>
<accession>A0A4Y2HYJ3</accession>
<dbReference type="EMBL" id="BGPR01002260">
    <property type="protein sequence ID" value="GBM70597.1"/>
    <property type="molecule type" value="Genomic_DNA"/>
</dbReference>
<reference evidence="1 2" key="1">
    <citation type="journal article" date="2019" name="Sci. Rep.">
        <title>Orb-weaving spider Araneus ventricosus genome elucidates the spidroin gene catalogue.</title>
        <authorList>
            <person name="Kono N."/>
            <person name="Nakamura H."/>
            <person name="Ohtoshi R."/>
            <person name="Moran D.A.P."/>
            <person name="Shinohara A."/>
            <person name="Yoshida Y."/>
            <person name="Fujiwara M."/>
            <person name="Mori M."/>
            <person name="Tomita M."/>
            <person name="Arakawa K."/>
        </authorList>
    </citation>
    <scope>NUCLEOTIDE SEQUENCE [LARGE SCALE GENOMIC DNA]</scope>
</reference>
<evidence type="ECO:0000313" key="2">
    <source>
        <dbReference type="Proteomes" id="UP000499080"/>
    </source>
</evidence>
<proteinExistence type="predicted"/>
<dbReference type="AlphaFoldDB" id="A0A4Y2HYJ3"/>
<keyword evidence="2" id="KW-1185">Reference proteome</keyword>
<sequence>METDSYLSYKYNELNHMPFKAHSNRHIKNKLAESREIEDDMIQLTSTSWLVRSQSKEVEYSVTQINFICPLNDFCFIKCLDVSFMGLCSHLYQCNCQDLKSNNLCKYIHKIHSQKMKGKVTFQSDNFQVEESFSNVDSESDYNVGHTSQFEQGKSHIPNLCFELLELRKKCSLLCPVMLKQC</sequence>
<protein>
    <submittedName>
        <fullName evidence="1">Uncharacterized protein</fullName>
    </submittedName>
</protein>
<organism evidence="1 2">
    <name type="scientific">Araneus ventricosus</name>
    <name type="common">Orbweaver spider</name>
    <name type="synonym">Epeira ventricosa</name>
    <dbReference type="NCBI Taxonomy" id="182803"/>
    <lineage>
        <taxon>Eukaryota</taxon>
        <taxon>Metazoa</taxon>
        <taxon>Ecdysozoa</taxon>
        <taxon>Arthropoda</taxon>
        <taxon>Chelicerata</taxon>
        <taxon>Arachnida</taxon>
        <taxon>Araneae</taxon>
        <taxon>Araneomorphae</taxon>
        <taxon>Entelegynae</taxon>
        <taxon>Araneoidea</taxon>
        <taxon>Araneidae</taxon>
        <taxon>Araneus</taxon>
    </lineage>
</organism>
<comment type="caution">
    <text evidence="1">The sequence shown here is derived from an EMBL/GenBank/DDBJ whole genome shotgun (WGS) entry which is preliminary data.</text>
</comment>
<gene>
    <name evidence="1" type="ORF">AVEN_5971_1</name>
</gene>
<dbReference type="OrthoDB" id="10031901at2759"/>